<proteinExistence type="predicted"/>
<evidence type="ECO:0000313" key="1">
    <source>
        <dbReference type="EMBL" id="CAI5718709.1"/>
    </source>
</evidence>
<evidence type="ECO:0008006" key="3">
    <source>
        <dbReference type="Google" id="ProtNLM"/>
    </source>
</evidence>
<dbReference type="EMBL" id="CANTFL010000222">
    <property type="protein sequence ID" value="CAI5718709.1"/>
    <property type="molecule type" value="Genomic_DNA"/>
</dbReference>
<reference evidence="1" key="1">
    <citation type="submission" date="2022-12" db="EMBL/GenBank/DDBJ databases">
        <authorList>
            <person name="Webb A."/>
        </authorList>
    </citation>
    <scope>NUCLEOTIDE SEQUENCE</scope>
    <source>
        <strain evidence="1">Hp1</strain>
    </source>
</reference>
<keyword evidence="2" id="KW-1185">Reference proteome</keyword>
<protein>
    <recommendedName>
        <fullName evidence="3">DUF4460 domain-containing protein</fullName>
    </recommendedName>
</protein>
<dbReference type="AlphaFoldDB" id="A0AAV0TB80"/>
<evidence type="ECO:0000313" key="2">
    <source>
        <dbReference type="Proteomes" id="UP001162031"/>
    </source>
</evidence>
<sequence length="412" mass="47715">MLQRGALIPRALLRRSLSTPRHTKGLNLTSYVSPLLLRLHPDMVQRHAPALAQENEQALKMLNVFLELATCGCNNDVRNARNLVLALRDRYEAVVEASVVFPLVFHAPIDNYETQEQVPEFIRVKYTIEIPYRLVRRTLSHHGRSISTRYDPKAALQAPFAREWQRTTKRILQDLFDVAQVPLVAEERGKKTMTALADWLAEEDTVVDQAERHGIRAVEHNRAVKREHEEFNNLYHAMLTREKNIVHEVTTGLEDGPTRQHAVLTSLLHSRLFLPKFRDPHMKKSAFHWIANLMLVNFMELRLHNLVWNKVTLLVTADSGIDEPQVSWDEEAPEQGMGFLIPIGMDVDTLIDFMFENVEDLEFALVQKAYCKQAAASAEHKLRRELKTKQKGRSRRRDHFYKAEVDQIFSRR</sequence>
<dbReference type="Proteomes" id="UP001162031">
    <property type="component" value="Unassembled WGS sequence"/>
</dbReference>
<comment type="caution">
    <text evidence="1">The sequence shown here is derived from an EMBL/GenBank/DDBJ whole genome shotgun (WGS) entry which is preliminary data.</text>
</comment>
<accession>A0AAV0TB80</accession>
<name>A0AAV0TB80_HYABA</name>
<organism evidence="1 2">
    <name type="scientific">Hyaloperonospora brassicae</name>
    <name type="common">Brassica downy mildew</name>
    <name type="synonym">Peronospora brassicae</name>
    <dbReference type="NCBI Taxonomy" id="162125"/>
    <lineage>
        <taxon>Eukaryota</taxon>
        <taxon>Sar</taxon>
        <taxon>Stramenopiles</taxon>
        <taxon>Oomycota</taxon>
        <taxon>Peronosporomycetes</taxon>
        <taxon>Peronosporales</taxon>
        <taxon>Peronosporaceae</taxon>
        <taxon>Hyaloperonospora</taxon>
    </lineage>
</organism>
<gene>
    <name evidence="1" type="ORF">HBR001_LOCUS2055</name>
</gene>